<dbReference type="InterPro" id="IPR014143">
    <property type="entry name" value="NHEJ_ligase_prk"/>
</dbReference>
<comment type="similarity">
    <text evidence="21">In the C-terminal section; belongs to the ATP-dependent DNA ligase family.</text>
</comment>
<keyword evidence="15" id="KW-0233">DNA recombination</keyword>
<dbReference type="GO" id="GO:0003887">
    <property type="term" value="F:DNA-directed DNA polymerase activity"/>
    <property type="evidence" value="ECO:0007669"/>
    <property type="project" value="UniProtKB-KW"/>
</dbReference>
<evidence type="ECO:0000256" key="1">
    <source>
        <dbReference type="ARBA" id="ARBA00001936"/>
    </source>
</evidence>
<keyword evidence="9" id="KW-0227">DNA damage</keyword>
<name>A0AAC9J5E0_VIRHA</name>
<dbReference type="EC" id="6.5.1.1" evidence="2"/>
<dbReference type="SUPFAM" id="SSF56091">
    <property type="entry name" value="DNA ligase/mRNA capping enzyme, catalytic domain"/>
    <property type="match status" value="1"/>
</dbReference>
<keyword evidence="13" id="KW-0239">DNA-directed DNA polymerase</keyword>
<dbReference type="AlphaFoldDB" id="A0AAC9J5E0"/>
<keyword evidence="3 24" id="KW-0436">Ligase</keyword>
<keyword evidence="5" id="KW-0548">Nucleotidyltransferase</keyword>
<evidence type="ECO:0000256" key="10">
    <source>
        <dbReference type="ARBA" id="ARBA00022801"/>
    </source>
</evidence>
<dbReference type="GO" id="GO:0004527">
    <property type="term" value="F:exonuclease activity"/>
    <property type="evidence" value="ECO:0007669"/>
    <property type="project" value="UniProtKB-KW"/>
</dbReference>
<comment type="cofactor">
    <cofactor evidence="1">
        <name>Mn(2+)</name>
        <dbReference type="ChEBI" id="CHEBI:29035"/>
    </cofactor>
</comment>
<gene>
    <name evidence="24" type="ORF">BME96_17105</name>
</gene>
<keyword evidence="16" id="KW-0234">DNA repair</keyword>
<dbReference type="GO" id="GO:0046872">
    <property type="term" value="F:metal ion binding"/>
    <property type="evidence" value="ECO:0007669"/>
    <property type="project" value="UniProtKB-KW"/>
</dbReference>
<comment type="similarity">
    <text evidence="22">In the N-terminal section; belongs to the LigD polymerase family.</text>
</comment>
<dbReference type="RefSeq" id="WP_071649748.1">
    <property type="nucleotide sequence ID" value="NZ_CP017962.1"/>
</dbReference>
<keyword evidence="4" id="KW-0808">Transferase</keyword>
<dbReference type="InterPro" id="IPR014146">
    <property type="entry name" value="LigD_ligase_dom"/>
</dbReference>
<dbReference type="NCBIfam" id="TIGR02778">
    <property type="entry name" value="ligD_pol"/>
    <property type="match status" value="1"/>
</dbReference>
<dbReference type="Pfam" id="PF01068">
    <property type="entry name" value="DNA_ligase_A_M"/>
    <property type="match status" value="1"/>
</dbReference>
<evidence type="ECO:0000313" key="25">
    <source>
        <dbReference type="Proteomes" id="UP000182945"/>
    </source>
</evidence>
<accession>A0AAC9J5E0</accession>
<evidence type="ECO:0000256" key="20">
    <source>
        <dbReference type="ARBA" id="ARBA00034003"/>
    </source>
</evidence>
<dbReference type="NCBIfam" id="NF007211">
    <property type="entry name" value="PRK09633.1"/>
    <property type="match status" value="1"/>
</dbReference>
<dbReference type="GO" id="GO:0006281">
    <property type="term" value="P:DNA repair"/>
    <property type="evidence" value="ECO:0007669"/>
    <property type="project" value="UniProtKB-KW"/>
</dbReference>
<keyword evidence="6" id="KW-0540">Nuclease</keyword>
<keyword evidence="8" id="KW-0547">Nucleotide-binding</keyword>
<evidence type="ECO:0000256" key="9">
    <source>
        <dbReference type="ARBA" id="ARBA00022763"/>
    </source>
</evidence>
<dbReference type="GO" id="GO:0003677">
    <property type="term" value="F:DNA binding"/>
    <property type="evidence" value="ECO:0007669"/>
    <property type="project" value="UniProtKB-KW"/>
</dbReference>
<evidence type="ECO:0000256" key="3">
    <source>
        <dbReference type="ARBA" id="ARBA00022598"/>
    </source>
</evidence>
<evidence type="ECO:0000256" key="8">
    <source>
        <dbReference type="ARBA" id="ARBA00022741"/>
    </source>
</evidence>
<evidence type="ECO:0000256" key="18">
    <source>
        <dbReference type="ARBA" id="ARBA00023268"/>
    </source>
</evidence>
<protein>
    <recommendedName>
        <fullName evidence="2">DNA ligase (ATP)</fullName>
        <ecNumber evidence="2">6.5.1.1</ecNumber>
    </recommendedName>
    <alternativeName>
        <fullName evidence="19">NHEJ DNA polymerase</fullName>
    </alternativeName>
</protein>
<evidence type="ECO:0000256" key="5">
    <source>
        <dbReference type="ARBA" id="ARBA00022695"/>
    </source>
</evidence>
<dbReference type="Proteomes" id="UP000182945">
    <property type="component" value="Chromosome"/>
</dbReference>
<evidence type="ECO:0000259" key="23">
    <source>
        <dbReference type="PROSITE" id="PS50160"/>
    </source>
</evidence>
<dbReference type="PANTHER" id="PTHR42705:SF2">
    <property type="entry name" value="BIFUNCTIONAL NON-HOMOLOGOUS END JOINING PROTEIN LIGD"/>
    <property type="match status" value="1"/>
</dbReference>
<dbReference type="InterPro" id="IPR016059">
    <property type="entry name" value="DNA_ligase_ATP-dep_CS"/>
</dbReference>
<organism evidence="24 25">
    <name type="scientific">Virgibacillus halodenitrificans</name>
    <name type="common">Bacillus halodenitrificans</name>
    <dbReference type="NCBI Taxonomy" id="1482"/>
    <lineage>
        <taxon>Bacteria</taxon>
        <taxon>Bacillati</taxon>
        <taxon>Bacillota</taxon>
        <taxon>Bacilli</taxon>
        <taxon>Bacillales</taxon>
        <taxon>Bacillaceae</taxon>
        <taxon>Virgibacillus</taxon>
    </lineage>
</organism>
<dbReference type="Gene3D" id="3.90.920.10">
    <property type="entry name" value="DNA primase, PRIM domain"/>
    <property type="match status" value="1"/>
</dbReference>
<dbReference type="EMBL" id="CP017962">
    <property type="protein sequence ID" value="APC49805.1"/>
    <property type="molecule type" value="Genomic_DNA"/>
</dbReference>
<keyword evidence="17" id="KW-0464">Manganese</keyword>
<evidence type="ECO:0000256" key="17">
    <source>
        <dbReference type="ARBA" id="ARBA00023211"/>
    </source>
</evidence>
<sequence>MPVMKPISSNDIPQGENWLYEIKYDGFRCVIYWNQGEIKLVSKNNKELTKGFPEIVEALYAVESEMTEVLPITLDGELVILNNDYQGNFSALQKRGRLKNKAAILKAAETRPASFLAFDLWQQGKENMEKVPYIERKIALESLLATIKVPQLRIVKAFENPNKLWEIIFNYKGEGMIAKRKRSIYQPGKGHHDWLKIKNWRTFHGFLTTYDKKNNYFTVGVFNGENISTIGKCKHGLDKDTFSSIAQFFIKNGVEHGESYELPPAICASLHTLDLYKNELREPEFSTLLPNISATECTQQKLELDMAMLPQKVELTNTEKIFWPSTGYTKGDLLVYIREIAPYMLPFIKSKALTIIRAPDGVSNEHFFQKHLPDYAPDFINSSLYENEKLIICDSLDSLIWFANHGAVEYHVPFQYITQTHPHEIVFDLDPPDRKRFSLAIKAANIIKPMLDELELTSFVKTSGNKGLQIHIPLPSNKLSYEDTALITQSIAWTVETAYPNLFTTERMKKKRNERLYIDYVQHGKDKTIIAPYSPRRTEEATVSTPLFWEEVKEGLEPTCFTVKNMIERVQTLGCPFNDYFKVGENQELDKVLSLIRG</sequence>
<dbReference type="PANTHER" id="PTHR42705">
    <property type="entry name" value="BIFUNCTIONAL NON-HOMOLOGOUS END JOINING PROTEIN LIGD"/>
    <property type="match status" value="1"/>
</dbReference>
<dbReference type="GeneID" id="71516129"/>
<dbReference type="PROSITE" id="PS00697">
    <property type="entry name" value="DNA_LIGASE_A1"/>
    <property type="match status" value="1"/>
</dbReference>
<feature type="domain" description="ATP-dependent DNA ligase family profile" evidence="23">
    <location>
        <begin position="106"/>
        <end position="232"/>
    </location>
</feature>
<evidence type="ECO:0000256" key="7">
    <source>
        <dbReference type="ARBA" id="ARBA00022723"/>
    </source>
</evidence>
<evidence type="ECO:0000256" key="4">
    <source>
        <dbReference type="ARBA" id="ARBA00022679"/>
    </source>
</evidence>
<evidence type="ECO:0000256" key="14">
    <source>
        <dbReference type="ARBA" id="ARBA00023125"/>
    </source>
</evidence>
<dbReference type="NCBIfam" id="TIGR02779">
    <property type="entry name" value="NHEJ_ligase_lig"/>
    <property type="match status" value="1"/>
</dbReference>
<dbReference type="GO" id="GO:0003910">
    <property type="term" value="F:DNA ligase (ATP) activity"/>
    <property type="evidence" value="ECO:0007669"/>
    <property type="project" value="UniProtKB-EC"/>
</dbReference>
<evidence type="ECO:0000256" key="13">
    <source>
        <dbReference type="ARBA" id="ARBA00022932"/>
    </source>
</evidence>
<dbReference type="CDD" id="cd07906">
    <property type="entry name" value="Adenylation_DNA_ligase_LigD_LigC"/>
    <property type="match status" value="1"/>
</dbReference>
<dbReference type="GO" id="GO:0005524">
    <property type="term" value="F:ATP binding"/>
    <property type="evidence" value="ECO:0007669"/>
    <property type="project" value="UniProtKB-KW"/>
</dbReference>
<keyword evidence="10" id="KW-0378">Hydrolase</keyword>
<dbReference type="Gene3D" id="3.30.470.30">
    <property type="entry name" value="DNA ligase/mRNA capping enzyme"/>
    <property type="match status" value="1"/>
</dbReference>
<evidence type="ECO:0000256" key="16">
    <source>
        <dbReference type="ARBA" id="ARBA00023204"/>
    </source>
</evidence>
<evidence type="ECO:0000256" key="12">
    <source>
        <dbReference type="ARBA" id="ARBA00022840"/>
    </source>
</evidence>
<dbReference type="NCBIfam" id="TIGR02776">
    <property type="entry name" value="NHEJ_ligase_prk"/>
    <property type="match status" value="1"/>
</dbReference>
<dbReference type="Pfam" id="PF21686">
    <property type="entry name" value="LigD_Prim-Pol"/>
    <property type="match status" value="1"/>
</dbReference>
<dbReference type="GO" id="GO:0006310">
    <property type="term" value="P:DNA recombination"/>
    <property type="evidence" value="ECO:0007669"/>
    <property type="project" value="UniProtKB-KW"/>
</dbReference>
<evidence type="ECO:0000256" key="6">
    <source>
        <dbReference type="ARBA" id="ARBA00022722"/>
    </source>
</evidence>
<proteinExistence type="inferred from homology"/>
<dbReference type="PROSITE" id="PS00333">
    <property type="entry name" value="DNA_LIGASE_A2"/>
    <property type="match status" value="1"/>
</dbReference>
<keyword evidence="11" id="KW-0269">Exonuclease</keyword>
<evidence type="ECO:0000256" key="15">
    <source>
        <dbReference type="ARBA" id="ARBA00023172"/>
    </source>
</evidence>
<dbReference type="InterPro" id="IPR012310">
    <property type="entry name" value="DNA_ligase_ATP-dep_cent"/>
</dbReference>
<evidence type="ECO:0000256" key="2">
    <source>
        <dbReference type="ARBA" id="ARBA00012727"/>
    </source>
</evidence>
<dbReference type="InterPro" id="IPR052171">
    <property type="entry name" value="NHEJ_LigD"/>
</dbReference>
<reference evidence="24 25" key="1">
    <citation type="submission" date="2016-11" db="EMBL/GenBank/DDBJ databases">
        <title>Complete genome sequencing of Virgibacillus halodenitrificans PDB-F2.</title>
        <authorList>
            <person name="Sun Z."/>
            <person name="Zhou Y."/>
            <person name="Li H."/>
        </authorList>
    </citation>
    <scope>NUCLEOTIDE SEQUENCE [LARGE SCALE GENOMIC DNA]</scope>
    <source>
        <strain evidence="24 25">PDB-F2</strain>
    </source>
</reference>
<evidence type="ECO:0000256" key="22">
    <source>
        <dbReference type="ARBA" id="ARBA00049990"/>
    </source>
</evidence>
<keyword evidence="18" id="KW-0511">Multifunctional enzyme</keyword>
<comment type="catalytic activity">
    <reaction evidence="20">
        <text>ATP + (deoxyribonucleotide)n-3'-hydroxyl + 5'-phospho-(deoxyribonucleotide)m = (deoxyribonucleotide)n+m + AMP + diphosphate.</text>
        <dbReference type="EC" id="6.5.1.1"/>
    </reaction>
</comment>
<evidence type="ECO:0000256" key="11">
    <source>
        <dbReference type="ARBA" id="ARBA00022839"/>
    </source>
</evidence>
<keyword evidence="7" id="KW-0479">Metal-binding</keyword>
<keyword evidence="14" id="KW-0238">DNA-binding</keyword>
<keyword evidence="12" id="KW-0067">ATP-binding</keyword>
<dbReference type="KEGG" id="vhl:BME96_17105"/>
<evidence type="ECO:0000256" key="21">
    <source>
        <dbReference type="ARBA" id="ARBA00049981"/>
    </source>
</evidence>
<dbReference type="PROSITE" id="PS50160">
    <property type="entry name" value="DNA_LIGASE_A3"/>
    <property type="match status" value="1"/>
</dbReference>
<dbReference type="InterPro" id="IPR014145">
    <property type="entry name" value="LigD_pol_dom"/>
</dbReference>
<evidence type="ECO:0000313" key="24">
    <source>
        <dbReference type="EMBL" id="APC49805.1"/>
    </source>
</evidence>
<evidence type="ECO:0000256" key="19">
    <source>
        <dbReference type="ARBA" id="ARBA00029943"/>
    </source>
</evidence>